<dbReference type="Pfam" id="PF17775">
    <property type="entry name" value="YchJ_M-like"/>
    <property type="match status" value="1"/>
</dbReference>
<dbReference type="RefSeq" id="WP_240590744.1">
    <property type="nucleotide sequence ID" value="NZ_JAKUDL010000002.1"/>
</dbReference>
<dbReference type="SUPFAM" id="SSF103642">
    <property type="entry name" value="Sec-C motif"/>
    <property type="match status" value="1"/>
</dbReference>
<dbReference type="Gene3D" id="3.10.450.50">
    <property type="match status" value="1"/>
</dbReference>
<dbReference type="AlphaFoldDB" id="A0AAJ1BGJ1"/>
<organism evidence="2 3">
    <name type="scientific">Shewanella zhuhaiensis</name>
    <dbReference type="NCBI Taxonomy" id="2919576"/>
    <lineage>
        <taxon>Bacteria</taxon>
        <taxon>Pseudomonadati</taxon>
        <taxon>Pseudomonadota</taxon>
        <taxon>Gammaproteobacteria</taxon>
        <taxon>Alteromonadales</taxon>
        <taxon>Shewanellaceae</taxon>
        <taxon>Shewanella</taxon>
    </lineage>
</organism>
<dbReference type="InterPro" id="IPR032710">
    <property type="entry name" value="NTF2-like_dom_sf"/>
</dbReference>
<proteinExistence type="predicted"/>
<dbReference type="Proteomes" id="UP001297581">
    <property type="component" value="Unassembled WGS sequence"/>
</dbReference>
<keyword evidence="3" id="KW-1185">Reference proteome</keyword>
<feature type="domain" description="YchJ-like middle NTF2-like" evidence="1">
    <location>
        <begin position="29"/>
        <end position="123"/>
    </location>
</feature>
<gene>
    <name evidence="2" type="ORF">MJ923_08710</name>
</gene>
<dbReference type="SUPFAM" id="SSF54427">
    <property type="entry name" value="NTF2-like"/>
    <property type="match status" value="1"/>
</dbReference>
<dbReference type="InterPro" id="IPR048469">
    <property type="entry name" value="YchJ-like_M"/>
</dbReference>
<reference evidence="2 3" key="1">
    <citation type="submission" date="2022-02" db="EMBL/GenBank/DDBJ databases">
        <title>The genome sequence of Shewanella sp. 3B26.</title>
        <authorList>
            <person name="Du J."/>
        </authorList>
    </citation>
    <scope>NUCLEOTIDE SEQUENCE [LARGE SCALE GENOMIC DNA]</scope>
    <source>
        <strain evidence="2 3">3B26</strain>
    </source>
</reference>
<dbReference type="PANTHER" id="PTHR33747">
    <property type="entry name" value="UPF0225 PROTEIN SCO1677"/>
    <property type="match status" value="1"/>
</dbReference>
<name>A0AAJ1BGJ1_9GAMM</name>
<evidence type="ECO:0000313" key="2">
    <source>
        <dbReference type="EMBL" id="MCH4294383.1"/>
    </source>
</evidence>
<dbReference type="PANTHER" id="PTHR33747:SF1">
    <property type="entry name" value="ADENYLATE CYCLASE-ASSOCIATED CAP C-TERMINAL DOMAIN-CONTAINING PROTEIN"/>
    <property type="match status" value="1"/>
</dbReference>
<evidence type="ECO:0000313" key="3">
    <source>
        <dbReference type="Proteomes" id="UP001297581"/>
    </source>
</evidence>
<dbReference type="InterPro" id="IPR004027">
    <property type="entry name" value="SEC_C_motif"/>
</dbReference>
<evidence type="ECO:0000259" key="1">
    <source>
        <dbReference type="Pfam" id="PF17775"/>
    </source>
</evidence>
<accession>A0AAJ1BGJ1</accession>
<sequence length="151" mass="16912">MDIKACPCGAGQYDTCCKPYHEGALPSHPEALMRSRYSAFVLGLWQYLIDTHHPEYVNGLTTELLANGPHTSWAALQVHESSMDGADGMVHFSAWYKEGRVLDAICERSSFVQQDGRWYYTEGELFRAKLPGRNDPCICASGKKFKQCCGK</sequence>
<protein>
    <submittedName>
        <fullName evidence="2">YchJ family protein</fullName>
    </submittedName>
</protein>
<dbReference type="EMBL" id="JAKUDL010000002">
    <property type="protein sequence ID" value="MCH4294383.1"/>
    <property type="molecule type" value="Genomic_DNA"/>
</dbReference>
<comment type="caution">
    <text evidence="2">The sequence shown here is derived from an EMBL/GenBank/DDBJ whole genome shotgun (WGS) entry which is preliminary data.</text>
</comment>
<dbReference type="Pfam" id="PF02810">
    <property type="entry name" value="SEC-C"/>
    <property type="match status" value="1"/>
</dbReference>